<comment type="pathway">
    <text evidence="2">Carbohydrate acid metabolism; 2-dehydro-3-deoxy-D-gluconate degradation; D-glyceraldehyde 3-phosphate and pyruvate from 2-dehydro-3-deoxy-D-gluconate: step 2/2.</text>
</comment>
<dbReference type="Pfam" id="PF01081">
    <property type="entry name" value="Aldolase"/>
    <property type="match status" value="1"/>
</dbReference>
<dbReference type="Proteomes" id="UP000027997">
    <property type="component" value="Unassembled WGS sequence"/>
</dbReference>
<dbReference type="NCBIfam" id="NF004325">
    <property type="entry name" value="PRK05718.1"/>
    <property type="match status" value="1"/>
</dbReference>
<evidence type="ECO:0000256" key="1">
    <source>
        <dbReference type="ARBA" id="ARBA00000654"/>
    </source>
</evidence>
<keyword evidence="10" id="KW-1185">Reference proteome</keyword>
<dbReference type="eggNOG" id="COG0800">
    <property type="taxonomic scope" value="Bacteria"/>
</dbReference>
<evidence type="ECO:0000313" key="10">
    <source>
        <dbReference type="Proteomes" id="UP000027997"/>
    </source>
</evidence>
<keyword evidence="7" id="KW-0704">Schiff base</keyword>
<proteinExistence type="inferred from homology"/>
<gene>
    <name evidence="9" type="ORF">GV64_18900</name>
</gene>
<sequence length="212" mass="21929">MSQWATQPAAVFAASPIVPVMVIDHIEDAVPMAQALSEGGIKVFEITLRTDAALEAIRQIAEAMPDAMVGAGTVINASQYDAAVAAGARFVISPGMTPELLAHASQSSAPLIPGCATPSEVMQALSHGYDHLKFFPAEVNGGVKALKAISAPLPQVRFCPTGGIGPDNIKEYLALSCVATIGGSWMLPADVVAARNWPEISRLAAEAVALVS</sequence>
<dbReference type="PROSITE" id="PS00159">
    <property type="entry name" value="ALDOLASE_KDPG_KHG_1"/>
    <property type="match status" value="1"/>
</dbReference>
<accession>A0A081KEE5</accession>
<dbReference type="PANTHER" id="PTHR30246:SF1">
    <property type="entry name" value="2-DEHYDRO-3-DEOXY-6-PHOSPHOGALACTONATE ALDOLASE-RELATED"/>
    <property type="match status" value="1"/>
</dbReference>
<dbReference type="NCBIfam" id="TIGR01182">
    <property type="entry name" value="eda"/>
    <property type="match status" value="1"/>
</dbReference>
<dbReference type="PANTHER" id="PTHR30246">
    <property type="entry name" value="2-KETO-3-DEOXY-6-PHOSPHOGLUCONATE ALDOLASE"/>
    <property type="match status" value="1"/>
</dbReference>
<reference evidence="9 10" key="1">
    <citation type="submission" date="2014-06" db="EMBL/GenBank/DDBJ databases">
        <title>Whole Genome Sequences of Three Symbiotic Endozoicomonas Bacteria.</title>
        <authorList>
            <person name="Neave M.J."/>
            <person name="Apprill A."/>
            <person name="Voolstra C.R."/>
        </authorList>
    </citation>
    <scope>NUCLEOTIDE SEQUENCE [LARGE SCALE GENOMIC DNA]</scope>
    <source>
        <strain evidence="9 10">DSM 22380</strain>
    </source>
</reference>
<comment type="caution">
    <text evidence="9">The sequence shown here is derived from an EMBL/GenBank/DDBJ whole genome shotgun (WGS) entry which is preliminary data.</text>
</comment>
<comment type="similarity">
    <text evidence="3">Belongs to the KHG/KDPG aldolase family.</text>
</comment>
<keyword evidence="8" id="KW-0119">Carbohydrate metabolism</keyword>
<dbReference type="AlphaFoldDB" id="A0A081KEE5"/>
<dbReference type="PROSITE" id="PS00160">
    <property type="entry name" value="ALDOLASE_KDPG_KHG_2"/>
    <property type="match status" value="1"/>
</dbReference>
<dbReference type="RefSeq" id="WP_020584879.1">
    <property type="nucleotide sequence ID" value="NZ_JOJP01000001.1"/>
</dbReference>
<evidence type="ECO:0000256" key="7">
    <source>
        <dbReference type="ARBA" id="ARBA00023270"/>
    </source>
</evidence>
<dbReference type="Gene3D" id="3.20.20.70">
    <property type="entry name" value="Aldolase class I"/>
    <property type="match status" value="1"/>
</dbReference>
<dbReference type="InterPro" id="IPR031338">
    <property type="entry name" value="KDPG/KHG_AS_2"/>
</dbReference>
<keyword evidence="6 9" id="KW-0456">Lyase</keyword>
<dbReference type="InterPro" id="IPR000887">
    <property type="entry name" value="Aldlse_KDPG_KHG"/>
</dbReference>
<evidence type="ECO:0000313" key="9">
    <source>
        <dbReference type="EMBL" id="KEI72521.1"/>
    </source>
</evidence>
<evidence type="ECO:0000256" key="2">
    <source>
        <dbReference type="ARBA" id="ARBA00004736"/>
    </source>
</evidence>
<evidence type="ECO:0000256" key="5">
    <source>
        <dbReference type="ARBA" id="ARBA00013063"/>
    </source>
</evidence>
<organism evidence="9 10">
    <name type="scientific">Endozoicomonas elysicola</name>
    <dbReference type="NCBI Taxonomy" id="305900"/>
    <lineage>
        <taxon>Bacteria</taxon>
        <taxon>Pseudomonadati</taxon>
        <taxon>Pseudomonadota</taxon>
        <taxon>Gammaproteobacteria</taxon>
        <taxon>Oceanospirillales</taxon>
        <taxon>Endozoicomonadaceae</taxon>
        <taxon>Endozoicomonas</taxon>
    </lineage>
</organism>
<evidence type="ECO:0000256" key="8">
    <source>
        <dbReference type="ARBA" id="ARBA00023277"/>
    </source>
</evidence>
<dbReference type="InterPro" id="IPR031337">
    <property type="entry name" value="KDPG/KHG_AS_1"/>
</dbReference>
<dbReference type="GO" id="GO:0008675">
    <property type="term" value="F:2-dehydro-3-deoxy-phosphogluconate aldolase activity"/>
    <property type="evidence" value="ECO:0007669"/>
    <property type="project" value="UniProtKB-EC"/>
</dbReference>
<name>A0A081KEE5_9GAMM</name>
<dbReference type="SUPFAM" id="SSF51569">
    <property type="entry name" value="Aldolase"/>
    <property type="match status" value="1"/>
</dbReference>
<dbReference type="CDD" id="cd00452">
    <property type="entry name" value="KDPG_aldolase"/>
    <property type="match status" value="1"/>
</dbReference>
<dbReference type="InterPro" id="IPR013785">
    <property type="entry name" value="Aldolase_TIM"/>
</dbReference>
<dbReference type="EC" id="4.1.2.14" evidence="5"/>
<evidence type="ECO:0000256" key="4">
    <source>
        <dbReference type="ARBA" id="ARBA00011233"/>
    </source>
</evidence>
<protein>
    <recommendedName>
        <fullName evidence="5">2-dehydro-3-deoxy-phosphogluconate aldolase</fullName>
        <ecNumber evidence="5">4.1.2.14</ecNumber>
    </recommendedName>
</protein>
<dbReference type="STRING" id="305900.GV64_18900"/>
<dbReference type="EMBL" id="JOJP01000001">
    <property type="protein sequence ID" value="KEI72521.1"/>
    <property type="molecule type" value="Genomic_DNA"/>
</dbReference>
<comment type="subunit">
    <text evidence="4">Homotrimer.</text>
</comment>
<evidence type="ECO:0000256" key="6">
    <source>
        <dbReference type="ARBA" id="ARBA00023239"/>
    </source>
</evidence>
<comment type="catalytic activity">
    <reaction evidence="1">
        <text>2-dehydro-3-deoxy-6-phospho-D-gluconate = D-glyceraldehyde 3-phosphate + pyruvate</text>
        <dbReference type="Rhea" id="RHEA:17089"/>
        <dbReference type="ChEBI" id="CHEBI:15361"/>
        <dbReference type="ChEBI" id="CHEBI:57569"/>
        <dbReference type="ChEBI" id="CHEBI:59776"/>
        <dbReference type="EC" id="4.1.2.14"/>
    </reaction>
</comment>
<evidence type="ECO:0000256" key="3">
    <source>
        <dbReference type="ARBA" id="ARBA00006906"/>
    </source>
</evidence>